<dbReference type="InterPro" id="IPR029032">
    <property type="entry name" value="AhpD-like"/>
</dbReference>
<dbReference type="Pfam" id="PF02627">
    <property type="entry name" value="CMD"/>
    <property type="match status" value="1"/>
</dbReference>
<accession>A0A5B1M5L1</accession>
<dbReference type="AlphaFoldDB" id="A0A5B1M5L1"/>
<dbReference type="Proteomes" id="UP000324351">
    <property type="component" value="Unassembled WGS sequence"/>
</dbReference>
<evidence type="ECO:0000313" key="3">
    <source>
        <dbReference type="Proteomes" id="UP000324351"/>
    </source>
</evidence>
<sequence>MTFEPLTPDTASGRSQDILTELTRRHGEPGAMVSTMAHSPAVLEGYLGLSKAMRRSRLSRAVSERVSLAIQQRQGCEMCLGFHTTAAAAAGVSDEEILAARLGTSQDPAAAEAIRFGLQIYTAPWSISDDDVDQLIKLGYSERDIADIVGLVALNVLTGAFNLATGVGVARRQS</sequence>
<protein>
    <submittedName>
        <fullName evidence="2">Carboxymuconolactone decarboxylase family protein</fullName>
    </submittedName>
</protein>
<dbReference type="GO" id="GO:0051920">
    <property type="term" value="F:peroxiredoxin activity"/>
    <property type="evidence" value="ECO:0007669"/>
    <property type="project" value="InterPro"/>
</dbReference>
<evidence type="ECO:0000313" key="2">
    <source>
        <dbReference type="EMBL" id="KAA1427399.1"/>
    </source>
</evidence>
<keyword evidence="3" id="KW-1185">Reference proteome</keyword>
<dbReference type="NCBIfam" id="TIGR00778">
    <property type="entry name" value="ahpD_dom"/>
    <property type="match status" value="1"/>
</dbReference>
<evidence type="ECO:0000259" key="1">
    <source>
        <dbReference type="Pfam" id="PF02627"/>
    </source>
</evidence>
<feature type="domain" description="Carboxymuconolactone decarboxylase-like" evidence="1">
    <location>
        <begin position="40"/>
        <end position="103"/>
    </location>
</feature>
<reference evidence="2 3" key="1">
    <citation type="submission" date="2019-09" db="EMBL/GenBank/DDBJ databases">
        <title>Nocardioides panacisoli sp. nov., isolated from the soil of a ginseng field.</title>
        <authorList>
            <person name="Cho C."/>
        </authorList>
    </citation>
    <scope>NUCLEOTIDE SEQUENCE [LARGE SCALE GENOMIC DNA]</scope>
    <source>
        <strain evidence="2 3">BN140041</strain>
    </source>
</reference>
<dbReference type="Gene3D" id="1.20.1290.10">
    <property type="entry name" value="AhpD-like"/>
    <property type="match status" value="1"/>
</dbReference>
<organism evidence="2 3">
    <name type="scientific">Nocardioides antri</name>
    <dbReference type="NCBI Taxonomy" id="2607659"/>
    <lineage>
        <taxon>Bacteria</taxon>
        <taxon>Bacillati</taxon>
        <taxon>Actinomycetota</taxon>
        <taxon>Actinomycetes</taxon>
        <taxon>Propionibacteriales</taxon>
        <taxon>Nocardioidaceae</taxon>
        <taxon>Nocardioides</taxon>
    </lineage>
</organism>
<reference evidence="2 3" key="2">
    <citation type="submission" date="2019-09" db="EMBL/GenBank/DDBJ databases">
        <authorList>
            <person name="Jin C."/>
        </authorList>
    </citation>
    <scope>NUCLEOTIDE SEQUENCE [LARGE SCALE GENOMIC DNA]</scope>
    <source>
        <strain evidence="2 3">BN140041</strain>
    </source>
</reference>
<dbReference type="PANTHER" id="PTHR35446">
    <property type="entry name" value="SI:CH211-175M2.5"/>
    <property type="match status" value="1"/>
</dbReference>
<proteinExistence type="predicted"/>
<comment type="caution">
    <text evidence="2">The sequence shown here is derived from an EMBL/GenBank/DDBJ whole genome shotgun (WGS) entry which is preliminary data.</text>
</comment>
<dbReference type="RefSeq" id="WP_149749766.1">
    <property type="nucleotide sequence ID" value="NZ_VUJW01000003.1"/>
</dbReference>
<gene>
    <name evidence="2" type="ORF">F0U47_07940</name>
</gene>
<dbReference type="SUPFAM" id="SSF69118">
    <property type="entry name" value="AhpD-like"/>
    <property type="match status" value="1"/>
</dbReference>
<dbReference type="InterPro" id="IPR004675">
    <property type="entry name" value="AhpD_core"/>
</dbReference>
<dbReference type="InterPro" id="IPR003779">
    <property type="entry name" value="CMD-like"/>
</dbReference>
<dbReference type="PANTHER" id="PTHR35446:SF3">
    <property type="entry name" value="CMD DOMAIN-CONTAINING PROTEIN"/>
    <property type="match status" value="1"/>
</dbReference>
<name>A0A5B1M5L1_9ACTN</name>
<dbReference type="EMBL" id="VUJW01000003">
    <property type="protein sequence ID" value="KAA1427399.1"/>
    <property type="molecule type" value="Genomic_DNA"/>
</dbReference>